<sequence length="109" mass="13164">MSHPLHEYISVRIRHLREEKGWTQTYLSEKADREPKYISKAENMKYNMKMETLENIINALEVTPEEFFGARFPDSDEKYEELLQKLSELPYSKQKEMIQLFLYLLNETK</sequence>
<organism evidence="3 4">
    <name type="scientific">Tetragenococcus muriaticus 3MR10-3</name>
    <dbReference type="NCBI Taxonomy" id="1302648"/>
    <lineage>
        <taxon>Bacteria</taxon>
        <taxon>Bacillati</taxon>
        <taxon>Bacillota</taxon>
        <taxon>Bacilli</taxon>
        <taxon>Lactobacillales</taxon>
        <taxon>Enterococcaceae</taxon>
        <taxon>Tetragenococcus</taxon>
    </lineage>
</organism>
<dbReference type="Pfam" id="PF01381">
    <property type="entry name" value="HTH_3"/>
    <property type="match status" value="1"/>
</dbReference>
<gene>
    <name evidence="3" type="ORF">TMU3MR103_0435</name>
</gene>
<dbReference type="Proteomes" id="UP000029381">
    <property type="component" value="Unassembled WGS sequence"/>
</dbReference>
<proteinExistence type="predicted"/>
<dbReference type="InterPro" id="IPR001387">
    <property type="entry name" value="Cro/C1-type_HTH"/>
</dbReference>
<dbReference type="GO" id="GO:0003700">
    <property type="term" value="F:DNA-binding transcription factor activity"/>
    <property type="evidence" value="ECO:0007669"/>
    <property type="project" value="TreeGrafter"/>
</dbReference>
<dbReference type="GO" id="GO:0003677">
    <property type="term" value="F:DNA binding"/>
    <property type="evidence" value="ECO:0007669"/>
    <property type="project" value="UniProtKB-KW"/>
</dbReference>
<dbReference type="PANTHER" id="PTHR46797:SF1">
    <property type="entry name" value="METHYLPHOSPHONATE SYNTHASE"/>
    <property type="match status" value="1"/>
</dbReference>
<dbReference type="GO" id="GO:0005829">
    <property type="term" value="C:cytosol"/>
    <property type="evidence" value="ECO:0007669"/>
    <property type="project" value="TreeGrafter"/>
</dbReference>
<keyword evidence="1" id="KW-0238">DNA-binding</keyword>
<dbReference type="Gene3D" id="1.10.260.40">
    <property type="entry name" value="lambda repressor-like DNA-binding domains"/>
    <property type="match status" value="1"/>
</dbReference>
<evidence type="ECO:0000313" key="3">
    <source>
        <dbReference type="EMBL" id="KFN92521.1"/>
    </source>
</evidence>
<keyword evidence="4" id="KW-1185">Reference proteome</keyword>
<evidence type="ECO:0000313" key="4">
    <source>
        <dbReference type="Proteomes" id="UP000029381"/>
    </source>
</evidence>
<name>A0A091C3W7_9ENTE</name>
<dbReference type="SMART" id="SM00530">
    <property type="entry name" value="HTH_XRE"/>
    <property type="match status" value="1"/>
</dbReference>
<dbReference type="PANTHER" id="PTHR46797">
    <property type="entry name" value="HTH-TYPE TRANSCRIPTIONAL REGULATOR"/>
    <property type="match status" value="1"/>
</dbReference>
<dbReference type="PROSITE" id="PS50943">
    <property type="entry name" value="HTH_CROC1"/>
    <property type="match status" value="1"/>
</dbReference>
<protein>
    <submittedName>
        <fullName evidence="3">Putative transcriptional regulator</fullName>
    </submittedName>
</protein>
<dbReference type="PATRIC" id="fig|1302648.3.peg.420"/>
<dbReference type="RefSeq" id="WP_028791066.1">
    <property type="nucleotide sequence ID" value="NZ_JPVT01000044.1"/>
</dbReference>
<dbReference type="InterPro" id="IPR010982">
    <property type="entry name" value="Lambda_DNA-bd_dom_sf"/>
</dbReference>
<accession>A0A091C3W7</accession>
<evidence type="ECO:0000259" key="2">
    <source>
        <dbReference type="PROSITE" id="PS50943"/>
    </source>
</evidence>
<dbReference type="InterPro" id="IPR050807">
    <property type="entry name" value="TransReg_Diox_bact_type"/>
</dbReference>
<comment type="caution">
    <text evidence="3">The sequence shown here is derived from an EMBL/GenBank/DDBJ whole genome shotgun (WGS) entry which is preliminary data.</text>
</comment>
<evidence type="ECO:0000256" key="1">
    <source>
        <dbReference type="ARBA" id="ARBA00023125"/>
    </source>
</evidence>
<feature type="domain" description="HTH cro/C1-type" evidence="2">
    <location>
        <begin position="13"/>
        <end position="67"/>
    </location>
</feature>
<dbReference type="CDD" id="cd00093">
    <property type="entry name" value="HTH_XRE"/>
    <property type="match status" value="1"/>
</dbReference>
<reference evidence="3 4" key="1">
    <citation type="submission" date="2014-08" db="EMBL/GenBank/DDBJ databases">
        <title>Genome sequence of Tetragenococcus muriaticus.</title>
        <authorList>
            <person name="Chuea-nongthon C."/>
            <person name="Rodtong S."/>
            <person name="Yongsawatdigul J."/>
            <person name="Steele J.L."/>
            <person name="Liu X.-y."/>
            <person name="Speers J."/>
            <person name="Glasner J.D."/>
            <person name="Neeno-Eckwall E.C."/>
        </authorList>
    </citation>
    <scope>NUCLEOTIDE SEQUENCE [LARGE SCALE GENOMIC DNA]</scope>
    <source>
        <strain evidence="3 4">3MR10-3</strain>
    </source>
</reference>
<dbReference type="EMBL" id="JPVT01000044">
    <property type="protein sequence ID" value="KFN92521.1"/>
    <property type="molecule type" value="Genomic_DNA"/>
</dbReference>
<dbReference type="AlphaFoldDB" id="A0A091C3W7"/>
<dbReference type="SUPFAM" id="SSF47413">
    <property type="entry name" value="lambda repressor-like DNA-binding domains"/>
    <property type="match status" value="1"/>
</dbReference>